<organism evidence="1 2">
    <name type="scientific">Actinomadura logoneensis</name>
    <dbReference type="NCBI Taxonomy" id="2293572"/>
    <lineage>
        <taxon>Bacteria</taxon>
        <taxon>Bacillati</taxon>
        <taxon>Actinomycetota</taxon>
        <taxon>Actinomycetes</taxon>
        <taxon>Streptosporangiales</taxon>
        <taxon>Thermomonosporaceae</taxon>
        <taxon>Actinomadura</taxon>
    </lineage>
</organism>
<name>A0A372JEG4_9ACTN</name>
<comment type="caution">
    <text evidence="1">The sequence shown here is derived from an EMBL/GenBank/DDBJ whole genome shotgun (WGS) entry which is preliminary data.</text>
</comment>
<reference evidence="1 2" key="1">
    <citation type="submission" date="2018-08" db="EMBL/GenBank/DDBJ databases">
        <title>Actinomadura jelena sp. nov., a novel Actinomycete isolated from soil in Chad.</title>
        <authorList>
            <person name="Shi L."/>
        </authorList>
    </citation>
    <scope>NUCLEOTIDE SEQUENCE [LARGE SCALE GENOMIC DNA]</scope>
    <source>
        <strain evidence="1 2">NEAU-G17</strain>
    </source>
</reference>
<accession>A0A372JEG4</accession>
<gene>
    <name evidence="1" type="ORF">DZF91_28145</name>
</gene>
<proteinExistence type="predicted"/>
<sequence length="85" mass="8758">MPVAPGALPRLRRPLRMYQISGALPVAPRAVLRGVPAPPRSATDSHGARPVLLVAPCSRAALGFLCRVPRAASASPVPRSPCCAG</sequence>
<keyword evidence="2" id="KW-1185">Reference proteome</keyword>
<dbReference type="Proteomes" id="UP000261811">
    <property type="component" value="Unassembled WGS sequence"/>
</dbReference>
<evidence type="ECO:0000313" key="2">
    <source>
        <dbReference type="Proteomes" id="UP000261811"/>
    </source>
</evidence>
<dbReference type="AlphaFoldDB" id="A0A372JEG4"/>
<dbReference type="EMBL" id="QURH01000822">
    <property type="protein sequence ID" value="RFU38350.1"/>
    <property type="molecule type" value="Genomic_DNA"/>
</dbReference>
<evidence type="ECO:0000313" key="1">
    <source>
        <dbReference type="EMBL" id="RFU38350.1"/>
    </source>
</evidence>
<protein>
    <submittedName>
        <fullName evidence="1">Uncharacterized protein</fullName>
    </submittedName>
</protein>